<dbReference type="InterPro" id="IPR050559">
    <property type="entry name" value="P-Pant_transferase_sf"/>
</dbReference>
<dbReference type="Pfam" id="PF22624">
    <property type="entry name" value="AASDHPPT_N"/>
    <property type="match status" value="1"/>
</dbReference>
<evidence type="ECO:0000313" key="5">
    <source>
        <dbReference type="EMBL" id="AQG80777.1"/>
    </source>
</evidence>
<dbReference type="InterPro" id="IPR037143">
    <property type="entry name" value="4-PPantetheinyl_Trfase_dom_sf"/>
</dbReference>
<evidence type="ECO:0000259" key="3">
    <source>
        <dbReference type="Pfam" id="PF01648"/>
    </source>
</evidence>
<dbReference type="GO" id="GO:0008897">
    <property type="term" value="F:holo-[acyl-carrier-protein] synthase activity"/>
    <property type="evidence" value="ECO:0007669"/>
    <property type="project" value="InterPro"/>
</dbReference>
<dbReference type="GO" id="GO:0005829">
    <property type="term" value="C:cytosol"/>
    <property type="evidence" value="ECO:0007669"/>
    <property type="project" value="TreeGrafter"/>
</dbReference>
<comment type="similarity">
    <text evidence="1">Belongs to the P-Pant transferase superfamily. Gsp/Sfp/HetI/AcpT family.</text>
</comment>
<accession>A0A1P9WZG0</accession>
<dbReference type="Pfam" id="PF01648">
    <property type="entry name" value="ACPS"/>
    <property type="match status" value="1"/>
</dbReference>
<keyword evidence="6" id="KW-1185">Reference proteome</keyword>
<dbReference type="InterPro" id="IPR055066">
    <property type="entry name" value="AASDHPPT_N"/>
</dbReference>
<feature type="domain" description="4'-phosphopantetheinyl transferase" evidence="3">
    <location>
        <begin position="132"/>
        <end position="233"/>
    </location>
</feature>
<name>A0A1P9WZG0_9BACT</name>
<dbReference type="Gene3D" id="3.90.470.20">
    <property type="entry name" value="4'-phosphopantetheinyl transferase domain"/>
    <property type="match status" value="2"/>
</dbReference>
<organism evidence="5 6">
    <name type="scientific">Spirosoma montaniterrae</name>
    <dbReference type="NCBI Taxonomy" id="1178516"/>
    <lineage>
        <taxon>Bacteria</taxon>
        <taxon>Pseudomonadati</taxon>
        <taxon>Bacteroidota</taxon>
        <taxon>Cytophagia</taxon>
        <taxon>Cytophagales</taxon>
        <taxon>Cytophagaceae</taxon>
        <taxon>Spirosoma</taxon>
    </lineage>
</organism>
<evidence type="ECO:0000259" key="4">
    <source>
        <dbReference type="Pfam" id="PF22624"/>
    </source>
</evidence>
<dbReference type="OrthoDB" id="9808281at2"/>
<reference evidence="5 6" key="1">
    <citation type="submission" date="2016-01" db="EMBL/GenBank/DDBJ databases">
        <authorList>
            <person name="Oliw E.H."/>
        </authorList>
    </citation>
    <scope>NUCLEOTIDE SEQUENCE [LARGE SCALE GENOMIC DNA]</scope>
    <source>
        <strain evidence="5 6">DY10</strain>
    </source>
</reference>
<dbReference type="KEGG" id="smon:AWR27_16490"/>
<gene>
    <name evidence="5" type="ORF">AWR27_16490</name>
</gene>
<sequence length="258" mass="28891">MQPSHAPAIVQCIDLPTICWQADVVFSLRSGPAVFRFRVTDDQAIVSALFGMLPPNEQTRAMRYQQPADRLRFVTGRGLLRLLIHRYTGLRPIDVPLVAGHNQKPALANRPDFQFNVSHAGEWLLLAFGHQPIGIDVEPIRTDFAFADMLPTSFSIDEQHWINAADSPSKAFFDLWTRKEALAKAVAKGIDDDFARLPCLTGQHILPAHWIANTDLWHVYGFSVANDYVAALAYPLATSYPQFFSLDKTSIITNVYDA</sequence>
<dbReference type="PANTHER" id="PTHR12215:SF10">
    <property type="entry name" value="L-AMINOADIPATE-SEMIALDEHYDE DEHYDROGENASE-PHOSPHOPANTETHEINYL TRANSFERASE"/>
    <property type="match status" value="1"/>
</dbReference>
<dbReference type="GO" id="GO:0019878">
    <property type="term" value="P:lysine biosynthetic process via aminoadipic acid"/>
    <property type="evidence" value="ECO:0007669"/>
    <property type="project" value="TreeGrafter"/>
</dbReference>
<dbReference type="Proteomes" id="UP000187941">
    <property type="component" value="Chromosome"/>
</dbReference>
<dbReference type="AlphaFoldDB" id="A0A1P9WZG0"/>
<evidence type="ECO:0000313" key="6">
    <source>
        <dbReference type="Proteomes" id="UP000187941"/>
    </source>
</evidence>
<dbReference type="RefSeq" id="WP_077132210.1">
    <property type="nucleotide sequence ID" value="NZ_CP014263.1"/>
</dbReference>
<feature type="domain" description="4'-phosphopantetheinyl transferase N-terminal" evidence="4">
    <location>
        <begin position="48"/>
        <end position="127"/>
    </location>
</feature>
<dbReference type="EMBL" id="CP014263">
    <property type="protein sequence ID" value="AQG80777.1"/>
    <property type="molecule type" value="Genomic_DNA"/>
</dbReference>
<evidence type="ECO:0000256" key="1">
    <source>
        <dbReference type="ARBA" id="ARBA00010990"/>
    </source>
</evidence>
<dbReference type="PANTHER" id="PTHR12215">
    <property type="entry name" value="PHOSPHOPANTETHEINE TRANSFERASE"/>
    <property type="match status" value="1"/>
</dbReference>
<protein>
    <submittedName>
        <fullName evidence="5">Uncharacterized protein</fullName>
    </submittedName>
</protein>
<dbReference type="SUPFAM" id="SSF56214">
    <property type="entry name" value="4'-phosphopantetheinyl transferase"/>
    <property type="match status" value="2"/>
</dbReference>
<evidence type="ECO:0000256" key="2">
    <source>
        <dbReference type="ARBA" id="ARBA00022679"/>
    </source>
</evidence>
<dbReference type="STRING" id="1178516.AWR27_16490"/>
<dbReference type="InterPro" id="IPR008278">
    <property type="entry name" value="4-PPantetheinyl_Trfase_dom"/>
</dbReference>
<dbReference type="GO" id="GO:0000287">
    <property type="term" value="F:magnesium ion binding"/>
    <property type="evidence" value="ECO:0007669"/>
    <property type="project" value="InterPro"/>
</dbReference>
<keyword evidence="2" id="KW-0808">Transferase</keyword>
<proteinExistence type="inferred from homology"/>